<feature type="domain" description="MD-2-related lipid-recognition" evidence="9">
    <location>
        <begin position="45"/>
        <end position="190"/>
    </location>
</feature>
<sequence>MKFLSSASALLCLAPLAATATPTSLFGYSQDVIADGKAVQGDNPLEYCSESEPSGDILQIESVDLAPNPPKPGTTLVINAKGNLHQKIEKGAYVVLEVKYGLITLLRQTADLCEQLVNVDLQCPLEEGEMVLTKQVDLPKQIPSVCIIIFPDAEEPLSNLARVKQQGRYTVHADVYTKDNNRITCLDAKNIQF</sequence>
<keyword evidence="11" id="KW-1185">Reference proteome</keyword>
<evidence type="ECO:0000256" key="3">
    <source>
        <dbReference type="ARBA" id="ARBA00011245"/>
    </source>
</evidence>
<evidence type="ECO:0000313" key="11">
    <source>
        <dbReference type="Proteomes" id="UP000256690"/>
    </source>
</evidence>
<comment type="subunit">
    <text evidence="3">Monomer.</text>
</comment>
<dbReference type="AlphaFoldDB" id="A0A3D8SYH2"/>
<dbReference type="EMBL" id="PVWQ01000002">
    <property type="protein sequence ID" value="RDW90818.1"/>
    <property type="molecule type" value="Genomic_DNA"/>
</dbReference>
<keyword evidence="7" id="KW-0445">Lipid transport</keyword>
<dbReference type="Pfam" id="PF02221">
    <property type="entry name" value="E1_DerP2_DerF2"/>
    <property type="match status" value="1"/>
</dbReference>
<comment type="similarity">
    <text evidence="2">Belongs to the NPC2 family.</text>
</comment>
<dbReference type="Proteomes" id="UP000256690">
    <property type="component" value="Unassembled WGS sequence"/>
</dbReference>
<dbReference type="GO" id="GO:0032366">
    <property type="term" value="P:intracellular sterol transport"/>
    <property type="evidence" value="ECO:0007669"/>
    <property type="project" value="InterPro"/>
</dbReference>
<keyword evidence="6 8" id="KW-0732">Signal</keyword>
<protein>
    <recommendedName>
        <fullName evidence="4">Phosphatidylglycerol/phosphatidylinositol transfer protein</fullName>
    </recommendedName>
</protein>
<evidence type="ECO:0000256" key="8">
    <source>
        <dbReference type="SAM" id="SignalP"/>
    </source>
</evidence>
<dbReference type="PANTHER" id="PTHR11306">
    <property type="entry name" value="NIEMANN PICK TYPE C2 PROTEIN NPC2-RELATED"/>
    <property type="match status" value="1"/>
</dbReference>
<evidence type="ECO:0000313" key="10">
    <source>
        <dbReference type="EMBL" id="RDW90818.1"/>
    </source>
</evidence>
<reference evidence="10 11" key="1">
    <citation type="journal article" date="2018" name="IMA Fungus">
        <title>IMA Genome-F 9: Draft genome sequence of Annulohypoxylon stygium, Aspergillus mulundensis, Berkeleyomyces basicola (syn. Thielaviopsis basicola), Ceratocystis smalleyi, two Cercospora beticola strains, Coleophoma cylindrospora, Fusarium fracticaudum, Phialophora cf. hyalina, and Morchella septimelata.</title>
        <authorList>
            <person name="Wingfield B.D."/>
            <person name="Bills G.F."/>
            <person name="Dong Y."/>
            <person name="Huang W."/>
            <person name="Nel W.J."/>
            <person name="Swalarsk-Parry B.S."/>
            <person name="Vaghefi N."/>
            <person name="Wilken P.M."/>
            <person name="An Z."/>
            <person name="de Beer Z.W."/>
            <person name="De Vos L."/>
            <person name="Chen L."/>
            <person name="Duong T.A."/>
            <person name="Gao Y."/>
            <person name="Hammerbacher A."/>
            <person name="Kikkert J.R."/>
            <person name="Li Y."/>
            <person name="Li H."/>
            <person name="Li K."/>
            <person name="Li Q."/>
            <person name="Liu X."/>
            <person name="Ma X."/>
            <person name="Naidoo K."/>
            <person name="Pethybridge S.J."/>
            <person name="Sun J."/>
            <person name="Steenkamp E.T."/>
            <person name="van der Nest M.A."/>
            <person name="van Wyk S."/>
            <person name="Wingfield M.J."/>
            <person name="Xiong C."/>
            <person name="Yue Q."/>
            <person name="Zhang X."/>
        </authorList>
    </citation>
    <scope>NUCLEOTIDE SEQUENCE [LARGE SCALE GENOMIC DNA]</scope>
    <source>
        <strain evidence="10 11">DSM 5745</strain>
    </source>
</reference>
<dbReference type="InterPro" id="IPR039670">
    <property type="entry name" value="NPC2-like"/>
</dbReference>
<evidence type="ECO:0000256" key="6">
    <source>
        <dbReference type="ARBA" id="ARBA00022729"/>
    </source>
</evidence>
<dbReference type="InterPro" id="IPR033917">
    <property type="entry name" value="ML_PG-PI_TP"/>
</dbReference>
<feature type="chain" id="PRO_5017751169" description="Phosphatidylglycerol/phosphatidylinositol transfer protein" evidence="8">
    <location>
        <begin position="20"/>
        <end position="193"/>
    </location>
</feature>
<dbReference type="InterPro" id="IPR003172">
    <property type="entry name" value="ML_dom"/>
</dbReference>
<dbReference type="Gene3D" id="2.70.220.10">
    <property type="entry name" value="Ganglioside GM2 activator"/>
    <property type="match status" value="1"/>
</dbReference>
<organism evidence="10 11">
    <name type="scientific">Aspergillus mulundensis</name>
    <dbReference type="NCBI Taxonomy" id="1810919"/>
    <lineage>
        <taxon>Eukaryota</taxon>
        <taxon>Fungi</taxon>
        <taxon>Dikarya</taxon>
        <taxon>Ascomycota</taxon>
        <taxon>Pezizomycotina</taxon>
        <taxon>Eurotiomycetes</taxon>
        <taxon>Eurotiomycetidae</taxon>
        <taxon>Eurotiales</taxon>
        <taxon>Aspergillaceae</taxon>
        <taxon>Aspergillus</taxon>
        <taxon>Aspergillus subgen. Nidulantes</taxon>
    </lineage>
</organism>
<dbReference type="InterPro" id="IPR036846">
    <property type="entry name" value="GM2-AP_sf"/>
</dbReference>
<dbReference type="RefSeq" id="XP_026607772.1">
    <property type="nucleotide sequence ID" value="XM_026744609.1"/>
</dbReference>
<dbReference type="InterPro" id="IPR014756">
    <property type="entry name" value="Ig_E-set"/>
</dbReference>
<keyword evidence="5" id="KW-0813">Transport</keyword>
<feature type="signal peptide" evidence="8">
    <location>
        <begin position="1"/>
        <end position="19"/>
    </location>
</feature>
<evidence type="ECO:0000256" key="5">
    <source>
        <dbReference type="ARBA" id="ARBA00022448"/>
    </source>
</evidence>
<evidence type="ECO:0000256" key="2">
    <source>
        <dbReference type="ARBA" id="ARBA00006370"/>
    </source>
</evidence>
<dbReference type="PANTHER" id="PTHR11306:SF0">
    <property type="entry name" value="PHOSPHATIDYLGLYCEROL_PHOSPHATIDYLINOSITOL TRANSFER PROTEIN"/>
    <property type="match status" value="1"/>
</dbReference>
<comment type="function">
    <text evidence="1">Catalyzes the intermembrane transfer of phosphatidylglycerol and phosphatidylinositol.</text>
</comment>
<dbReference type="GO" id="GO:0032934">
    <property type="term" value="F:sterol binding"/>
    <property type="evidence" value="ECO:0007669"/>
    <property type="project" value="InterPro"/>
</dbReference>
<dbReference type="STRING" id="1810919.A0A3D8SYH2"/>
<dbReference type="CDD" id="cd00917">
    <property type="entry name" value="PG-PI_TP"/>
    <property type="match status" value="1"/>
</dbReference>
<dbReference type="SMART" id="SM00737">
    <property type="entry name" value="ML"/>
    <property type="match status" value="1"/>
</dbReference>
<dbReference type="OrthoDB" id="6409159at2759"/>
<gene>
    <name evidence="10" type="ORF">DSM5745_02593</name>
</gene>
<evidence type="ECO:0000256" key="7">
    <source>
        <dbReference type="ARBA" id="ARBA00023055"/>
    </source>
</evidence>
<evidence type="ECO:0000256" key="4">
    <source>
        <dbReference type="ARBA" id="ARBA00016056"/>
    </source>
</evidence>
<dbReference type="SUPFAM" id="SSF81296">
    <property type="entry name" value="E set domains"/>
    <property type="match status" value="1"/>
</dbReference>
<evidence type="ECO:0000256" key="1">
    <source>
        <dbReference type="ARBA" id="ARBA00002053"/>
    </source>
</evidence>
<proteinExistence type="inferred from homology"/>
<evidence type="ECO:0000259" key="9">
    <source>
        <dbReference type="SMART" id="SM00737"/>
    </source>
</evidence>
<comment type="caution">
    <text evidence="10">The sequence shown here is derived from an EMBL/GenBank/DDBJ whole genome shotgun (WGS) entry which is preliminary data.</text>
</comment>
<name>A0A3D8SYH2_9EURO</name>
<accession>A0A3D8SYH2</accession>
<dbReference type="GeneID" id="38112963"/>